<sequence length="152" mass="17135">MLRATSFSVLVPFIHPIPLGLLHHEPPNLPSVQESVAESSPHVFRGKLYAFLPRFLGTRGPHTQPKQPPTASECLCVCRFEPPCRSTVPYLRRYLVTVLIYGHHWVADGASTPETSLARPPMLTSLLSVDRLQEPSRNEWCGVTRKGRNWRS</sequence>
<gene>
    <name evidence="1" type="ORF">EDB81DRAFT_162451</name>
</gene>
<reference evidence="1" key="1">
    <citation type="journal article" date="2021" name="Nat. Commun.">
        <title>Genetic determinants of endophytism in the Arabidopsis root mycobiome.</title>
        <authorList>
            <person name="Mesny F."/>
            <person name="Miyauchi S."/>
            <person name="Thiergart T."/>
            <person name="Pickel B."/>
            <person name="Atanasova L."/>
            <person name="Karlsson M."/>
            <person name="Huettel B."/>
            <person name="Barry K.W."/>
            <person name="Haridas S."/>
            <person name="Chen C."/>
            <person name="Bauer D."/>
            <person name="Andreopoulos W."/>
            <person name="Pangilinan J."/>
            <person name="LaButti K."/>
            <person name="Riley R."/>
            <person name="Lipzen A."/>
            <person name="Clum A."/>
            <person name="Drula E."/>
            <person name="Henrissat B."/>
            <person name="Kohler A."/>
            <person name="Grigoriev I.V."/>
            <person name="Martin F.M."/>
            <person name="Hacquard S."/>
        </authorList>
    </citation>
    <scope>NUCLEOTIDE SEQUENCE</scope>
    <source>
        <strain evidence="1">MPI-CAGE-AT-0147</strain>
    </source>
</reference>
<proteinExistence type="predicted"/>
<comment type="caution">
    <text evidence="1">The sequence shown here is derived from an EMBL/GenBank/DDBJ whole genome shotgun (WGS) entry which is preliminary data.</text>
</comment>
<evidence type="ECO:0000313" key="1">
    <source>
        <dbReference type="EMBL" id="KAH7170376.1"/>
    </source>
</evidence>
<dbReference type="Proteomes" id="UP000738349">
    <property type="component" value="Unassembled WGS sequence"/>
</dbReference>
<keyword evidence="2" id="KW-1185">Reference proteome</keyword>
<evidence type="ECO:0000313" key="2">
    <source>
        <dbReference type="Proteomes" id="UP000738349"/>
    </source>
</evidence>
<dbReference type="AlphaFoldDB" id="A0A9P9JLC3"/>
<organism evidence="1 2">
    <name type="scientific">Dactylonectria macrodidyma</name>
    <dbReference type="NCBI Taxonomy" id="307937"/>
    <lineage>
        <taxon>Eukaryota</taxon>
        <taxon>Fungi</taxon>
        <taxon>Dikarya</taxon>
        <taxon>Ascomycota</taxon>
        <taxon>Pezizomycotina</taxon>
        <taxon>Sordariomycetes</taxon>
        <taxon>Hypocreomycetidae</taxon>
        <taxon>Hypocreales</taxon>
        <taxon>Nectriaceae</taxon>
        <taxon>Dactylonectria</taxon>
    </lineage>
</organism>
<name>A0A9P9JLC3_9HYPO</name>
<dbReference type="EMBL" id="JAGMUV010000002">
    <property type="protein sequence ID" value="KAH7170376.1"/>
    <property type="molecule type" value="Genomic_DNA"/>
</dbReference>
<protein>
    <submittedName>
        <fullName evidence="1">Uncharacterized protein</fullName>
    </submittedName>
</protein>
<accession>A0A9P9JLC3</accession>